<accession>A0A7M7PS82</accession>
<proteinExistence type="inferred from homology"/>
<evidence type="ECO:0000313" key="6">
    <source>
        <dbReference type="EnsemblMetazoa" id="XP_030854962"/>
    </source>
</evidence>
<keyword evidence="3" id="KW-0012">Acyltransferase</keyword>
<keyword evidence="7" id="KW-1185">Reference proteome</keyword>
<feature type="transmembrane region" description="Helical" evidence="4">
    <location>
        <begin position="340"/>
        <end position="359"/>
    </location>
</feature>
<dbReference type="PANTHER" id="PTHR10983">
    <property type="entry name" value="1-ACYLGLYCEROL-3-PHOSPHATE ACYLTRANSFERASE-RELATED"/>
    <property type="match status" value="1"/>
</dbReference>
<dbReference type="EnsemblMetazoa" id="XM_030999102">
    <property type="protein sequence ID" value="XP_030854962"/>
    <property type="gene ID" value="LOC115919075"/>
</dbReference>
<dbReference type="SMART" id="SM00563">
    <property type="entry name" value="PlsC"/>
    <property type="match status" value="1"/>
</dbReference>
<dbReference type="RefSeq" id="XP_030854962.1">
    <property type="nucleotide sequence ID" value="XM_030999102.1"/>
</dbReference>
<evidence type="ECO:0000259" key="5">
    <source>
        <dbReference type="SMART" id="SM00563"/>
    </source>
</evidence>
<feature type="domain" description="Phospholipid/glycerol acyltransferase" evidence="5">
    <location>
        <begin position="84"/>
        <end position="206"/>
    </location>
</feature>
<evidence type="ECO:0000256" key="1">
    <source>
        <dbReference type="ARBA" id="ARBA00008655"/>
    </source>
</evidence>
<dbReference type="FunCoup" id="A0A7M7PS82">
    <property type="interactions" value="1020"/>
</dbReference>
<dbReference type="InterPro" id="IPR032098">
    <property type="entry name" value="Acyltransf_C"/>
</dbReference>
<reference evidence="6" key="2">
    <citation type="submission" date="2021-01" db="UniProtKB">
        <authorList>
            <consortium name="EnsemblMetazoa"/>
        </authorList>
    </citation>
    <scope>IDENTIFICATION</scope>
</reference>
<evidence type="ECO:0000256" key="2">
    <source>
        <dbReference type="ARBA" id="ARBA00022679"/>
    </source>
</evidence>
<keyword evidence="2" id="KW-0808">Transferase</keyword>
<feature type="transmembrane region" description="Helical" evidence="4">
    <location>
        <begin position="51"/>
        <end position="73"/>
    </location>
</feature>
<dbReference type="GO" id="GO:0036149">
    <property type="term" value="P:phosphatidylinositol acyl-chain remodeling"/>
    <property type="evidence" value="ECO:0000318"/>
    <property type="project" value="GO_Central"/>
</dbReference>
<comment type="similarity">
    <text evidence="1">Belongs to the 1-acyl-sn-glycerol-3-phosphate acyltransferase family.</text>
</comment>
<feature type="transmembrane region" description="Helical" evidence="4">
    <location>
        <begin position="12"/>
        <end position="39"/>
    </location>
</feature>
<reference evidence="7" key="1">
    <citation type="submission" date="2015-02" db="EMBL/GenBank/DDBJ databases">
        <title>Genome sequencing for Strongylocentrotus purpuratus.</title>
        <authorList>
            <person name="Murali S."/>
            <person name="Liu Y."/>
            <person name="Vee V."/>
            <person name="English A."/>
            <person name="Wang M."/>
            <person name="Skinner E."/>
            <person name="Han Y."/>
            <person name="Muzny D.M."/>
            <person name="Worley K.C."/>
            <person name="Gibbs R.A."/>
        </authorList>
    </citation>
    <scope>NUCLEOTIDE SEQUENCE</scope>
</reference>
<keyword evidence="4" id="KW-0812">Transmembrane</keyword>
<dbReference type="GO" id="GO:0016746">
    <property type="term" value="F:acyltransferase activity"/>
    <property type="evidence" value="ECO:0000318"/>
    <property type="project" value="GO_Central"/>
</dbReference>
<evidence type="ECO:0000256" key="4">
    <source>
        <dbReference type="SAM" id="Phobius"/>
    </source>
</evidence>
<dbReference type="Proteomes" id="UP000007110">
    <property type="component" value="Unassembled WGS sequence"/>
</dbReference>
<dbReference type="OrthoDB" id="186786at2759"/>
<keyword evidence="4" id="KW-1133">Transmembrane helix</keyword>
<evidence type="ECO:0000256" key="3">
    <source>
        <dbReference type="ARBA" id="ARBA00023315"/>
    </source>
</evidence>
<feature type="transmembrane region" description="Helical" evidence="4">
    <location>
        <begin position="314"/>
        <end position="334"/>
    </location>
</feature>
<dbReference type="GO" id="GO:0012505">
    <property type="term" value="C:endomembrane system"/>
    <property type="evidence" value="ECO:0000318"/>
    <property type="project" value="GO_Central"/>
</dbReference>
<keyword evidence="4" id="KW-0472">Membrane</keyword>
<dbReference type="GO" id="GO:0005783">
    <property type="term" value="C:endoplasmic reticulum"/>
    <property type="evidence" value="ECO:0000318"/>
    <property type="project" value="GO_Central"/>
</dbReference>
<sequence length="381" mass="44615">MGGILNNRFGGFIFMTLLWFTAFFGSMLMMGPLIPLMFIRPLAFRYINDNLMALWLTLPVLLLEIFFGVKCRVSGDKLNKSETSVIIMNHRTRLDWMFFWIPLFSLSSVRSEKIILKNELKFVPGPGWAMQIASYVFLRRRWEQDKAWMTMMLDYFCDIQYNVQYLIFPEGTDYTDHSKDKSDSYATKNNVPKYEYVLHPRTTGFKHIMDHLRKRQAVDAIYDVTVAYPDRIPVGGELDIFKAKLPNEVHYHVKRYDISSLPQDTDYEEWCVERWKEKEVELRGYYTGDKKFVSGNSTGDGLDGKIVPGMYRTLFVALIYWILFILFMVCLLVYTSIAWWHMLAVGLFFTGTSVFYGGVEKLAIDAYYWHVGWMQPADKSS</sequence>
<dbReference type="OMA" id="VANHVAW"/>
<dbReference type="InterPro" id="IPR002123">
    <property type="entry name" value="Plipid/glycerol_acylTrfase"/>
</dbReference>
<dbReference type="Pfam" id="PF01553">
    <property type="entry name" value="Acyltransferase"/>
    <property type="match status" value="1"/>
</dbReference>
<name>A0A7M7PS82_STRPU</name>
<organism evidence="6 7">
    <name type="scientific">Strongylocentrotus purpuratus</name>
    <name type="common">Purple sea urchin</name>
    <dbReference type="NCBI Taxonomy" id="7668"/>
    <lineage>
        <taxon>Eukaryota</taxon>
        <taxon>Metazoa</taxon>
        <taxon>Echinodermata</taxon>
        <taxon>Eleutherozoa</taxon>
        <taxon>Echinozoa</taxon>
        <taxon>Echinoidea</taxon>
        <taxon>Euechinoidea</taxon>
        <taxon>Echinacea</taxon>
        <taxon>Camarodonta</taxon>
        <taxon>Echinidea</taxon>
        <taxon>Strongylocentrotidae</taxon>
        <taxon>Strongylocentrotus</taxon>
    </lineage>
</organism>
<dbReference type="CDD" id="cd07990">
    <property type="entry name" value="LPLAT_LCLAT1-like"/>
    <property type="match status" value="1"/>
</dbReference>
<dbReference type="AlphaFoldDB" id="A0A7M7PS82"/>
<dbReference type="Pfam" id="PF16076">
    <property type="entry name" value="Acyltransf_C"/>
    <property type="match status" value="1"/>
</dbReference>
<protein>
    <recommendedName>
        <fullName evidence="5">Phospholipid/glycerol acyltransferase domain-containing protein</fullName>
    </recommendedName>
</protein>
<dbReference type="GeneID" id="115919075"/>
<dbReference type="PANTHER" id="PTHR10983:SF16">
    <property type="entry name" value="LYSOCARDIOLIPIN ACYLTRANSFERASE 1"/>
    <property type="match status" value="1"/>
</dbReference>
<dbReference type="KEGG" id="spu:115919075"/>
<dbReference type="SUPFAM" id="SSF69593">
    <property type="entry name" value="Glycerol-3-phosphate (1)-acyltransferase"/>
    <property type="match status" value="1"/>
</dbReference>
<evidence type="ECO:0000313" key="7">
    <source>
        <dbReference type="Proteomes" id="UP000007110"/>
    </source>
</evidence>
<dbReference type="InParanoid" id="A0A7M7PS82"/>